<accession>A0AA39ZMP2</accession>
<feature type="region of interest" description="Disordered" evidence="1">
    <location>
        <begin position="1"/>
        <end position="20"/>
    </location>
</feature>
<evidence type="ECO:0008006" key="4">
    <source>
        <dbReference type="Google" id="ProtNLM"/>
    </source>
</evidence>
<sequence length="145" mass="15212">MDGTSRQQEPFPAPSKTATGIINGVPTEVEATSFSDKIMLTVSQGGRLAQWVSVPLSAPSSASIDMALPGSSTLPSAHLTPSTLLGGGDSDRETMGHLYASQIASHFALRNPDEKRTLLLGLGLEKVDGGGEAFFDFLELVLQVI</sequence>
<evidence type="ECO:0000313" key="2">
    <source>
        <dbReference type="EMBL" id="KAK0674014.1"/>
    </source>
</evidence>
<keyword evidence="3" id="KW-1185">Reference proteome</keyword>
<dbReference type="Pfam" id="PF10178">
    <property type="entry name" value="PAC3"/>
    <property type="match status" value="1"/>
</dbReference>
<dbReference type="InterPro" id="IPR018788">
    <property type="entry name" value="Proteasome_assmbl_chp_3"/>
</dbReference>
<reference evidence="2" key="1">
    <citation type="submission" date="2023-06" db="EMBL/GenBank/DDBJ databases">
        <title>Genome-scale phylogeny and comparative genomics of the fungal order Sordariales.</title>
        <authorList>
            <consortium name="Lawrence Berkeley National Laboratory"/>
            <person name="Hensen N."/>
            <person name="Bonometti L."/>
            <person name="Westerberg I."/>
            <person name="Brannstrom I.O."/>
            <person name="Guillou S."/>
            <person name="Cros-Aarteil S."/>
            <person name="Calhoun S."/>
            <person name="Haridas S."/>
            <person name="Kuo A."/>
            <person name="Mondo S."/>
            <person name="Pangilinan J."/>
            <person name="Riley R."/>
            <person name="Labutti K."/>
            <person name="Andreopoulos B."/>
            <person name="Lipzen A."/>
            <person name="Chen C."/>
            <person name="Yanf M."/>
            <person name="Daum C."/>
            <person name="Ng V."/>
            <person name="Clum A."/>
            <person name="Steindorff A."/>
            <person name="Ohm R."/>
            <person name="Martin F."/>
            <person name="Silar P."/>
            <person name="Natvig D."/>
            <person name="Lalanne C."/>
            <person name="Gautier V."/>
            <person name="Ament-Velasquez S.L."/>
            <person name="Kruys A."/>
            <person name="Hutchinson M.I."/>
            <person name="Powell A.J."/>
            <person name="Barry K."/>
            <person name="Miller A.N."/>
            <person name="Grigoriev I.V."/>
            <person name="Debuchy R."/>
            <person name="Gladieux P."/>
            <person name="Thoren M.H."/>
            <person name="Johannesson H."/>
        </authorList>
    </citation>
    <scope>NUCLEOTIDE SEQUENCE</scope>
    <source>
        <strain evidence="2">CBS 307.81</strain>
    </source>
</reference>
<dbReference type="EMBL" id="JAULSY010000003">
    <property type="protein sequence ID" value="KAK0674014.1"/>
    <property type="molecule type" value="Genomic_DNA"/>
</dbReference>
<proteinExistence type="predicted"/>
<protein>
    <recommendedName>
        <fullName evidence="4">Proteasome assembly chaperone 3</fullName>
    </recommendedName>
</protein>
<dbReference type="GO" id="GO:0043248">
    <property type="term" value="P:proteasome assembly"/>
    <property type="evidence" value="ECO:0007669"/>
    <property type="project" value="InterPro"/>
</dbReference>
<organism evidence="2 3">
    <name type="scientific">Cercophora samala</name>
    <dbReference type="NCBI Taxonomy" id="330535"/>
    <lineage>
        <taxon>Eukaryota</taxon>
        <taxon>Fungi</taxon>
        <taxon>Dikarya</taxon>
        <taxon>Ascomycota</taxon>
        <taxon>Pezizomycotina</taxon>
        <taxon>Sordariomycetes</taxon>
        <taxon>Sordariomycetidae</taxon>
        <taxon>Sordariales</taxon>
        <taxon>Lasiosphaeriaceae</taxon>
        <taxon>Cercophora</taxon>
    </lineage>
</organism>
<dbReference type="Gene3D" id="3.30.230.90">
    <property type="match status" value="1"/>
</dbReference>
<dbReference type="Proteomes" id="UP001174997">
    <property type="component" value="Unassembled WGS sequence"/>
</dbReference>
<dbReference type="InterPro" id="IPR053720">
    <property type="entry name" value="Psm_Assembly_Chaperone"/>
</dbReference>
<dbReference type="AlphaFoldDB" id="A0AA39ZMP2"/>
<gene>
    <name evidence="2" type="ORF">QBC41DRAFT_310149</name>
</gene>
<dbReference type="PANTHER" id="PTHR31051">
    <property type="entry name" value="PROTEASOME ASSEMBLY CHAPERONE 3"/>
    <property type="match status" value="1"/>
</dbReference>
<name>A0AA39ZMP2_9PEZI</name>
<dbReference type="PANTHER" id="PTHR31051:SF1">
    <property type="entry name" value="PROTEASOME ASSEMBLY CHAPERONE 3"/>
    <property type="match status" value="1"/>
</dbReference>
<evidence type="ECO:0000313" key="3">
    <source>
        <dbReference type="Proteomes" id="UP001174997"/>
    </source>
</evidence>
<evidence type="ECO:0000256" key="1">
    <source>
        <dbReference type="SAM" id="MobiDB-lite"/>
    </source>
</evidence>
<comment type="caution">
    <text evidence="2">The sequence shown here is derived from an EMBL/GenBank/DDBJ whole genome shotgun (WGS) entry which is preliminary data.</text>
</comment>